<dbReference type="PANTHER" id="PTHR43701">
    <property type="entry name" value="MEMBRANE TRANSPORTER PROTEIN MJ0441-RELATED"/>
    <property type="match status" value="1"/>
</dbReference>
<sequence>MIQDPSFQITITPIQYILSIISGILVGFSLGLIGGGGSILAIPLLLYFVGLADGIPPSSPEYTYITHITLGTTALAVGLNAYINSYMHFRKGNVRVMEGVVFTIPGVIGDVLGAYLSHLMSGAIILFLFGFLMIAVAIRMWRTRCNPNKNIVENHLGKLSLRDRVKLNRVIPAGFLVGFASGYFGIGGGFLVVPGLLFSTGVDMLRAVGTSLISVGTFGVAAAITYAIYGYIDVIISILYLIGGIMGGYAGSTIASRMPRQTLRKLFAVIIIVVAIYTMYINRIGVVQLTHLL</sequence>
<accession>A0AAX4L2T1</accession>
<feature type="transmembrane region" description="Helical" evidence="5">
    <location>
        <begin position="170"/>
        <end position="198"/>
    </location>
</feature>
<feature type="transmembrane region" description="Helical" evidence="5">
    <location>
        <begin position="263"/>
        <end position="281"/>
    </location>
</feature>
<evidence type="ECO:0000256" key="1">
    <source>
        <dbReference type="ARBA" id="ARBA00004141"/>
    </source>
</evidence>
<organism evidence="6 7">
    <name type="scientific">Sulfolobus tengchongensis</name>
    <dbReference type="NCBI Taxonomy" id="207809"/>
    <lineage>
        <taxon>Archaea</taxon>
        <taxon>Thermoproteota</taxon>
        <taxon>Thermoprotei</taxon>
        <taxon>Sulfolobales</taxon>
        <taxon>Sulfolobaceae</taxon>
        <taxon>Sulfolobus</taxon>
    </lineage>
</organism>
<feature type="transmembrane region" description="Helical" evidence="5">
    <location>
        <begin position="95"/>
        <end position="116"/>
    </location>
</feature>
<keyword evidence="3 5" id="KW-1133">Transmembrane helix</keyword>
<feature type="transmembrane region" description="Helical" evidence="5">
    <location>
        <begin position="122"/>
        <end position="141"/>
    </location>
</feature>
<evidence type="ECO:0000256" key="4">
    <source>
        <dbReference type="ARBA" id="ARBA00023136"/>
    </source>
</evidence>
<comment type="subcellular location">
    <subcellularLocation>
        <location evidence="5">Cell membrane</location>
        <topology evidence="5">Multi-pass membrane protein</topology>
    </subcellularLocation>
    <subcellularLocation>
        <location evidence="1">Membrane</location>
        <topology evidence="1">Multi-pass membrane protein</topology>
    </subcellularLocation>
</comment>
<dbReference type="GeneID" id="89336121"/>
<dbReference type="Proteomes" id="UP001432202">
    <property type="component" value="Chromosome"/>
</dbReference>
<evidence type="ECO:0000256" key="5">
    <source>
        <dbReference type="RuleBase" id="RU363041"/>
    </source>
</evidence>
<keyword evidence="2 5" id="KW-0812">Transmembrane</keyword>
<feature type="transmembrane region" description="Helical" evidence="5">
    <location>
        <begin position="218"/>
        <end position="242"/>
    </location>
</feature>
<dbReference type="Pfam" id="PF01925">
    <property type="entry name" value="TauE"/>
    <property type="match status" value="1"/>
</dbReference>
<evidence type="ECO:0000313" key="6">
    <source>
        <dbReference type="EMBL" id="WWQ61456.1"/>
    </source>
</evidence>
<comment type="similarity">
    <text evidence="5">Belongs to the 4-toluene sulfonate uptake permease (TSUP) (TC 2.A.102) family.</text>
</comment>
<keyword evidence="7" id="KW-1185">Reference proteome</keyword>
<dbReference type="PANTHER" id="PTHR43701:SF2">
    <property type="entry name" value="MEMBRANE TRANSPORTER PROTEIN YJNA-RELATED"/>
    <property type="match status" value="1"/>
</dbReference>
<dbReference type="AlphaFoldDB" id="A0AAX4L2T1"/>
<feature type="transmembrane region" description="Helical" evidence="5">
    <location>
        <begin position="62"/>
        <end position="83"/>
    </location>
</feature>
<dbReference type="InterPro" id="IPR002781">
    <property type="entry name" value="TM_pro_TauE-like"/>
</dbReference>
<dbReference type="RefSeq" id="WP_338603810.1">
    <property type="nucleotide sequence ID" value="NZ_CP146016.1"/>
</dbReference>
<dbReference type="GO" id="GO:0005886">
    <property type="term" value="C:plasma membrane"/>
    <property type="evidence" value="ECO:0007669"/>
    <property type="project" value="UniProtKB-SubCell"/>
</dbReference>
<evidence type="ECO:0000313" key="7">
    <source>
        <dbReference type="Proteomes" id="UP001432202"/>
    </source>
</evidence>
<gene>
    <name evidence="6" type="ORF">V6M85_05095</name>
</gene>
<keyword evidence="5" id="KW-1003">Cell membrane</keyword>
<dbReference type="InterPro" id="IPR051598">
    <property type="entry name" value="TSUP/Inactive_protease-like"/>
</dbReference>
<name>A0AAX4L2T1_9CREN</name>
<proteinExistence type="inferred from homology"/>
<dbReference type="EMBL" id="CP146016">
    <property type="protein sequence ID" value="WWQ61456.1"/>
    <property type="molecule type" value="Genomic_DNA"/>
</dbReference>
<keyword evidence="4 5" id="KW-0472">Membrane</keyword>
<reference evidence="6 7" key="1">
    <citation type="submission" date="2024-02" db="EMBL/GenBank/DDBJ databases">
        <title>STSV induces naive adaptation in Sulfolobus.</title>
        <authorList>
            <person name="Xiang X."/>
            <person name="Song M."/>
        </authorList>
    </citation>
    <scope>NUCLEOTIDE SEQUENCE [LARGE SCALE GENOMIC DNA]</scope>
    <source>
        <strain evidence="6 7">RT2</strain>
    </source>
</reference>
<evidence type="ECO:0000256" key="3">
    <source>
        <dbReference type="ARBA" id="ARBA00022989"/>
    </source>
</evidence>
<protein>
    <recommendedName>
        <fullName evidence="5">Probable membrane transporter protein</fullName>
    </recommendedName>
</protein>
<evidence type="ECO:0000256" key="2">
    <source>
        <dbReference type="ARBA" id="ARBA00022692"/>
    </source>
</evidence>
<feature type="transmembrane region" description="Helical" evidence="5">
    <location>
        <begin position="20"/>
        <end position="50"/>
    </location>
</feature>